<feature type="coiled-coil region" evidence="2">
    <location>
        <begin position="27"/>
        <end position="152"/>
    </location>
</feature>
<proteinExistence type="inferred from homology"/>
<dbReference type="InterPro" id="IPR007157">
    <property type="entry name" value="PspA_VIPP1"/>
</dbReference>
<reference evidence="3 4" key="1">
    <citation type="submission" date="2019-08" db="EMBL/GenBank/DDBJ databases">
        <title>Phlebobacter frassis gen. nov. sp. nov., a new member of family Sphingobacteriaceae isolated from sand fly rearing media.</title>
        <authorList>
            <person name="Kakumanu M.L."/>
            <person name="Marayati B.F."/>
            <person name="Wada-Katsumata A."/>
            <person name="Wasserberg G."/>
            <person name="Schal C."/>
            <person name="Apperson C.S."/>
            <person name="Ponnusamy L."/>
        </authorList>
    </citation>
    <scope>NUCLEOTIDE SEQUENCE [LARGE SCALE GENOMIC DNA]</scope>
    <source>
        <strain evidence="3 4">SSI9</strain>
    </source>
</reference>
<sequence length="231" mass="26630">MMNIFKRLLKIGQSEIHALVDRMEDPIHMIEQGIRDLKEELAEVIEKLAQAKASKIRLENKAEQNRERAEQMEEKAKTILLKYHAGKLGTDVANRLAKEALLNKQDLVAELDTLQDQIESQGQALEKIAQQMEVLRYNISRWEKELTILKAKQKVTRASELANRHIATMDTHGTIDMLERMKLKAKDSEDLAQAYAEIAEETAFNEVNTIKNKKKSVEEELENLKQELKKQ</sequence>
<comment type="similarity">
    <text evidence="1">Belongs to the PspA/Vipp/IM30 family.</text>
</comment>
<feature type="coiled-coil region" evidence="2">
    <location>
        <begin position="200"/>
        <end position="231"/>
    </location>
</feature>
<dbReference type="Proteomes" id="UP000322362">
    <property type="component" value="Unassembled WGS sequence"/>
</dbReference>
<evidence type="ECO:0000256" key="1">
    <source>
        <dbReference type="ARBA" id="ARBA00043985"/>
    </source>
</evidence>
<organism evidence="3 4">
    <name type="scientific">Sphingobacterium phlebotomi</name>
    <dbReference type="NCBI Taxonomy" id="2605433"/>
    <lineage>
        <taxon>Bacteria</taxon>
        <taxon>Pseudomonadati</taxon>
        <taxon>Bacteroidota</taxon>
        <taxon>Sphingobacteriia</taxon>
        <taxon>Sphingobacteriales</taxon>
        <taxon>Sphingobacteriaceae</taxon>
        <taxon>Sphingobacterium</taxon>
    </lineage>
</organism>
<keyword evidence="2" id="KW-0175">Coiled coil</keyword>
<dbReference type="PANTHER" id="PTHR31088">
    <property type="entry name" value="MEMBRANE-ASSOCIATED PROTEIN VIPP1, CHLOROPLASTIC"/>
    <property type="match status" value="1"/>
</dbReference>
<name>A0A5D4H9U5_9SPHI</name>
<dbReference type="PANTHER" id="PTHR31088:SF6">
    <property type="entry name" value="PHAGE SHOCK PROTEIN A"/>
    <property type="match status" value="1"/>
</dbReference>
<evidence type="ECO:0000313" key="4">
    <source>
        <dbReference type="Proteomes" id="UP000322362"/>
    </source>
</evidence>
<accession>A0A5D4H9U5</accession>
<dbReference type="AlphaFoldDB" id="A0A5D4H9U5"/>
<dbReference type="Pfam" id="PF04012">
    <property type="entry name" value="PspA_IM30"/>
    <property type="match status" value="1"/>
</dbReference>
<protein>
    <submittedName>
        <fullName evidence="3">PspA/IM30 family protein</fullName>
    </submittedName>
</protein>
<dbReference type="RefSeq" id="WP_148917396.1">
    <property type="nucleotide sequence ID" value="NZ_VTAV01000001.1"/>
</dbReference>
<keyword evidence="4" id="KW-1185">Reference proteome</keyword>
<comment type="caution">
    <text evidence="3">The sequence shown here is derived from an EMBL/GenBank/DDBJ whole genome shotgun (WGS) entry which is preliminary data.</text>
</comment>
<evidence type="ECO:0000313" key="3">
    <source>
        <dbReference type="EMBL" id="TYR37931.1"/>
    </source>
</evidence>
<gene>
    <name evidence="3" type="ORF">FXV77_01200</name>
</gene>
<evidence type="ECO:0000256" key="2">
    <source>
        <dbReference type="SAM" id="Coils"/>
    </source>
</evidence>
<dbReference type="EMBL" id="VTAV01000001">
    <property type="protein sequence ID" value="TYR37931.1"/>
    <property type="molecule type" value="Genomic_DNA"/>
</dbReference>